<reference evidence="3 4" key="1">
    <citation type="journal article" date="2014" name="PLoS ONE">
        <title>The first complete genome sequence of the class fimbriimonadia in the phylum armatimonadetes.</title>
        <authorList>
            <person name="Hu Z.Y."/>
            <person name="Wang Y.Z."/>
            <person name="Im W.T."/>
            <person name="Wang S.Y."/>
            <person name="Zhao G.P."/>
            <person name="Zheng H.J."/>
            <person name="Quan Z.X."/>
        </authorList>
    </citation>
    <scope>NUCLEOTIDE SEQUENCE [LARGE SCALE GENOMIC DNA]</scope>
    <source>
        <strain evidence="3">Gsoil 348</strain>
    </source>
</reference>
<dbReference type="KEGG" id="fgi:OP10G_1426"/>
<dbReference type="SUPFAM" id="SSF48452">
    <property type="entry name" value="TPR-like"/>
    <property type="match status" value="1"/>
</dbReference>
<dbReference type="Proteomes" id="UP000027982">
    <property type="component" value="Chromosome"/>
</dbReference>
<dbReference type="Gene3D" id="1.25.40.10">
    <property type="entry name" value="Tetratricopeptide repeat domain"/>
    <property type="match status" value="1"/>
</dbReference>
<gene>
    <name evidence="3" type="ORF">OP10G_1426</name>
</gene>
<sequence>MSRREDDLHADLARANLLRLRGEFAPAEQICLRVLEQFPESAAAHTLLGDIAFSQDKAAEAVEHYQIAQGLDHLAPDIPRKLEDAKVLLQVRETASTEEQLGLPPTRPIPWTAIVFALLAVFSIVGAVVVGINASSSKVAKQTNGVAAPISATDETLATAPAVKPAPSSDTKTKPPATVPETVPATISANQPPLEDRNLLQTIQQRSQEGTHLIEVTTDPRTKTATLTYSVAAQEDPRRLGAELAKATLDQNLETLSVTLRGVRDERIVYMADVPRTRYADTLVDTWSQGHPEVDAWIPYVIQNEWPTRSPDSSENPPKTP</sequence>
<dbReference type="EMBL" id="CP007139">
    <property type="protein sequence ID" value="AIE84794.1"/>
    <property type="molecule type" value="Genomic_DNA"/>
</dbReference>
<keyword evidence="2" id="KW-1133">Transmembrane helix</keyword>
<keyword evidence="4" id="KW-1185">Reference proteome</keyword>
<dbReference type="HOGENOM" id="CLU_865314_0_0_0"/>
<proteinExistence type="predicted"/>
<evidence type="ECO:0000313" key="4">
    <source>
        <dbReference type="Proteomes" id="UP000027982"/>
    </source>
</evidence>
<protein>
    <submittedName>
        <fullName evidence="3">Uncharacterized protein</fullName>
    </submittedName>
</protein>
<feature type="compositionally biased region" description="Low complexity" evidence="1">
    <location>
        <begin position="174"/>
        <end position="184"/>
    </location>
</feature>
<feature type="region of interest" description="Disordered" evidence="1">
    <location>
        <begin position="157"/>
        <end position="184"/>
    </location>
</feature>
<name>A0A068NT34_FIMGI</name>
<keyword evidence="2" id="KW-0812">Transmembrane</keyword>
<dbReference type="InterPro" id="IPR011990">
    <property type="entry name" value="TPR-like_helical_dom_sf"/>
</dbReference>
<feature type="transmembrane region" description="Helical" evidence="2">
    <location>
        <begin position="109"/>
        <end position="132"/>
    </location>
</feature>
<keyword evidence="2" id="KW-0472">Membrane</keyword>
<evidence type="ECO:0000256" key="2">
    <source>
        <dbReference type="SAM" id="Phobius"/>
    </source>
</evidence>
<evidence type="ECO:0000313" key="3">
    <source>
        <dbReference type="EMBL" id="AIE84794.1"/>
    </source>
</evidence>
<organism evidence="3 4">
    <name type="scientific">Fimbriimonas ginsengisoli Gsoil 348</name>
    <dbReference type="NCBI Taxonomy" id="661478"/>
    <lineage>
        <taxon>Bacteria</taxon>
        <taxon>Bacillati</taxon>
        <taxon>Armatimonadota</taxon>
        <taxon>Fimbriimonadia</taxon>
        <taxon>Fimbriimonadales</taxon>
        <taxon>Fimbriimonadaceae</taxon>
        <taxon>Fimbriimonas</taxon>
    </lineage>
</organism>
<dbReference type="AlphaFoldDB" id="A0A068NT34"/>
<dbReference type="STRING" id="661478.OP10G_1426"/>
<evidence type="ECO:0000256" key="1">
    <source>
        <dbReference type="SAM" id="MobiDB-lite"/>
    </source>
</evidence>
<accession>A0A068NT34</accession>